<name>A0ABW8YAL6_9FLAO</name>
<sequence>MKSFKPNLLHLNPKSVARVFRIVNLFTDLNRKPLKTKEDLKDIFFDYNYCSIEKYFIVTYIKHYLNQDSFIYRQLNEKEILNKKGYNGEIEDLAKWKISTDSYVKKITEACNSYLLEAEILYKNSLQNKIPYDAYETTFDLVAFNSIKIPLKLSFIDKSGKRVTKDFKPPLKEILKGLLNDNDIDILLGNSFGNLQLSPRLLDLNYSSIGAVRSRFFKIYHLYKKEIDTFKDYADSEHKKYWDKKTNNNIKPSQAVRELFTLPDKNLYEKLTNKIHFAQIIFITYRKEREKFIKANLKNKVSVNDYIFENICKNMKKT</sequence>
<evidence type="ECO:0000313" key="1">
    <source>
        <dbReference type="EMBL" id="MFL9837204.1"/>
    </source>
</evidence>
<proteinExistence type="predicted"/>
<comment type="caution">
    <text evidence="1">The sequence shown here is derived from an EMBL/GenBank/DDBJ whole genome shotgun (WGS) entry which is preliminary data.</text>
</comment>
<protein>
    <submittedName>
        <fullName evidence="1">Uncharacterized protein</fullName>
    </submittedName>
</protein>
<evidence type="ECO:0000313" key="2">
    <source>
        <dbReference type="Proteomes" id="UP001629059"/>
    </source>
</evidence>
<gene>
    <name evidence="1" type="ORF">ABS768_06835</name>
</gene>
<reference evidence="1 2" key="1">
    <citation type="submission" date="2024-06" db="EMBL/GenBank/DDBJ databases">
        <authorList>
            <person name="Kaempfer P."/>
            <person name="Viver T."/>
        </authorList>
    </citation>
    <scope>NUCLEOTIDE SEQUENCE [LARGE SCALE GENOMIC DNA]</scope>
    <source>
        <strain evidence="1 2">ST-75</strain>
    </source>
</reference>
<dbReference type="Proteomes" id="UP001629059">
    <property type="component" value="Unassembled WGS sequence"/>
</dbReference>
<keyword evidence="2" id="KW-1185">Reference proteome</keyword>
<dbReference type="EMBL" id="JBELQB010000004">
    <property type="protein sequence ID" value="MFL9837204.1"/>
    <property type="molecule type" value="Genomic_DNA"/>
</dbReference>
<accession>A0ABW8YAL6</accession>
<organism evidence="1 2">
    <name type="scientific">Flavobacterium rhizophilum</name>
    <dbReference type="NCBI Taxonomy" id="3163296"/>
    <lineage>
        <taxon>Bacteria</taxon>
        <taxon>Pseudomonadati</taxon>
        <taxon>Bacteroidota</taxon>
        <taxon>Flavobacteriia</taxon>
        <taxon>Flavobacteriales</taxon>
        <taxon>Flavobacteriaceae</taxon>
        <taxon>Flavobacterium</taxon>
    </lineage>
</organism>
<dbReference type="RefSeq" id="WP_408074205.1">
    <property type="nucleotide sequence ID" value="NZ_JBELQB010000004.1"/>
</dbReference>